<name>A0ABD5M8H7_9EURY</name>
<dbReference type="AlphaFoldDB" id="A0ABD5M8H7"/>
<dbReference type="RefSeq" id="WP_371163159.1">
    <property type="nucleotide sequence ID" value="NZ_JBEDNX010000003.1"/>
</dbReference>
<dbReference type="Proteomes" id="UP001567572">
    <property type="component" value="Unassembled WGS sequence"/>
</dbReference>
<dbReference type="EMBL" id="JBEDNY010000006">
    <property type="protein sequence ID" value="MEZ3165117.1"/>
    <property type="molecule type" value="Genomic_DNA"/>
</dbReference>
<reference evidence="2 3" key="1">
    <citation type="submission" date="2024-06" db="EMBL/GenBank/DDBJ databases">
        <title>Halorubrum miltondacostae sp. nov., a potential PHA producer isolated from an inland solar saltern in Rio Maior, Portugal.</title>
        <authorList>
            <person name="Albuquerque L."/>
            <person name="Viver T."/>
            <person name="Barroso C."/>
            <person name="Claudino R."/>
            <person name="Galvan M."/>
            <person name="Simoes G."/>
            <person name="Lobo Da Cunha A."/>
            <person name="Egas C."/>
        </authorList>
    </citation>
    <scope>NUCLEOTIDE SEQUENCE [LARGE SCALE GENOMIC DNA]</scope>
    <source>
        <strain evidence="2 3">RMP-11</strain>
    </source>
</reference>
<dbReference type="InterPro" id="IPR045466">
    <property type="entry name" value="DUF6498"/>
</dbReference>
<keyword evidence="1" id="KW-0812">Transmembrane</keyword>
<feature type="transmembrane region" description="Helical" evidence="1">
    <location>
        <begin position="441"/>
        <end position="463"/>
    </location>
</feature>
<evidence type="ECO:0000313" key="2">
    <source>
        <dbReference type="EMBL" id="MEZ3165117.1"/>
    </source>
</evidence>
<evidence type="ECO:0000256" key="1">
    <source>
        <dbReference type="SAM" id="Phobius"/>
    </source>
</evidence>
<comment type="caution">
    <text evidence="2">The sequence shown here is derived from an EMBL/GenBank/DDBJ whole genome shotgun (WGS) entry which is preliminary data.</text>
</comment>
<evidence type="ECO:0000313" key="3">
    <source>
        <dbReference type="Proteomes" id="UP001567572"/>
    </source>
</evidence>
<keyword evidence="1" id="KW-1133">Transmembrane helix</keyword>
<organism evidence="2 3">
    <name type="scientific">Halorubrum miltondacostae</name>
    <dbReference type="NCBI Taxonomy" id="3076378"/>
    <lineage>
        <taxon>Archaea</taxon>
        <taxon>Methanobacteriati</taxon>
        <taxon>Methanobacteriota</taxon>
        <taxon>Stenosarchaea group</taxon>
        <taxon>Halobacteria</taxon>
        <taxon>Halobacteriales</taxon>
        <taxon>Haloferacaceae</taxon>
        <taxon>Halorubrum</taxon>
    </lineage>
</organism>
<feature type="transmembrane region" description="Helical" evidence="1">
    <location>
        <begin position="128"/>
        <end position="147"/>
    </location>
</feature>
<proteinExistence type="predicted"/>
<keyword evidence="3" id="KW-1185">Reference proteome</keyword>
<protein>
    <submittedName>
        <fullName evidence="2">DUF6498-containing protein</fullName>
    </submittedName>
</protein>
<feature type="transmembrane region" description="Helical" evidence="1">
    <location>
        <begin position="410"/>
        <end position="429"/>
    </location>
</feature>
<feature type="transmembrane region" description="Helical" evidence="1">
    <location>
        <begin position="294"/>
        <end position="315"/>
    </location>
</feature>
<gene>
    <name evidence="2" type="ORF">ABNG04_14800</name>
</gene>
<feature type="transmembrane region" description="Helical" evidence="1">
    <location>
        <begin position="259"/>
        <end position="288"/>
    </location>
</feature>
<sequence length="466" mass="50235">MRGVPSRVSDQSTADLVVISANLVPLIGVFSSDWNVWTLLVLYWIEAFSTVLLGTLKSLFAKQGSPDVVGQREPLHELRHKRGGWQPLSNLPPVYPRNIPFALSILGIWGSTIVPVTLLVWATIDTSVVLSVEVAISTGALLLAQLIDFRVDYLSTKTYEDVSAREILQRPTQLTLAMMFLGVIGLTATQSAGVAVLGGFVIVKTVLSVSWESTGPIASTLQSLFDRLSHDRELSRPQPEPDLPDETVQARVGVSTRSVLLGSTATILLAVVNRGVALLLLGVIAAIYTGHLMLGSVGLAILLGLFAIRVGSYYLRYGTIEYQRRGDVLVAYDTLLDAPQWTVPVHSRARFEIKNAIPDRLFDTGTLRVSNVEATPTNTAQFGPVADLDQAIETLGLPVKPEDRPERDPAVVAAALILGLVFAGVPLILLSSSQVSKAESAAALVLLGPFFIILFGVLLYAMLARI</sequence>
<feature type="transmembrane region" description="Helical" evidence="1">
    <location>
        <begin position="101"/>
        <end position="122"/>
    </location>
</feature>
<keyword evidence="1" id="KW-0472">Membrane</keyword>
<feature type="transmembrane region" description="Helical" evidence="1">
    <location>
        <begin position="36"/>
        <end position="56"/>
    </location>
</feature>
<dbReference type="Pfam" id="PF20108">
    <property type="entry name" value="DUF6498"/>
    <property type="match status" value="1"/>
</dbReference>
<accession>A0ABD5M8H7</accession>